<protein>
    <submittedName>
        <fullName evidence="2">Uncharacterized protein</fullName>
    </submittedName>
</protein>
<feature type="compositionally biased region" description="Basic and acidic residues" evidence="1">
    <location>
        <begin position="38"/>
        <end position="55"/>
    </location>
</feature>
<feature type="region of interest" description="Disordered" evidence="1">
    <location>
        <begin position="38"/>
        <end position="110"/>
    </location>
</feature>
<name>A0AA40KBY4_9PEZI</name>
<evidence type="ECO:0000256" key="1">
    <source>
        <dbReference type="SAM" id="MobiDB-lite"/>
    </source>
</evidence>
<sequence>MGSANWRDVAKSAKGRNAPLENPPLVCCSCSSAALSWRETDERTGRRMTEARGKGSAESGSRPGTDRDRTAAGRAQVATPRAFRAGSRDGLSLGQQKCGGGRGTSALNNDHLQDTHLGRVVVPHEVARFGTKSSSAGTRLEEWRGIRDRMTDLHAVGNKRWLMDGWAGDHTDIAEMPLTAAAWTLRRASRAKVDWSQTPSSLG</sequence>
<accession>A0AA40KBY4</accession>
<gene>
    <name evidence="2" type="ORF">B0T18DRAFT_8546</name>
</gene>
<organism evidence="2 3">
    <name type="scientific">Schizothecium vesticola</name>
    <dbReference type="NCBI Taxonomy" id="314040"/>
    <lineage>
        <taxon>Eukaryota</taxon>
        <taxon>Fungi</taxon>
        <taxon>Dikarya</taxon>
        <taxon>Ascomycota</taxon>
        <taxon>Pezizomycotina</taxon>
        <taxon>Sordariomycetes</taxon>
        <taxon>Sordariomycetidae</taxon>
        <taxon>Sordariales</taxon>
        <taxon>Schizotheciaceae</taxon>
        <taxon>Schizothecium</taxon>
    </lineage>
</organism>
<keyword evidence="3" id="KW-1185">Reference proteome</keyword>
<comment type="caution">
    <text evidence="2">The sequence shown here is derived from an EMBL/GenBank/DDBJ whole genome shotgun (WGS) entry which is preliminary data.</text>
</comment>
<evidence type="ECO:0000313" key="2">
    <source>
        <dbReference type="EMBL" id="KAK0753182.1"/>
    </source>
</evidence>
<proteinExistence type="predicted"/>
<evidence type="ECO:0000313" key="3">
    <source>
        <dbReference type="Proteomes" id="UP001172155"/>
    </source>
</evidence>
<dbReference type="EMBL" id="JAUKUD010000001">
    <property type="protein sequence ID" value="KAK0753182.1"/>
    <property type="molecule type" value="Genomic_DNA"/>
</dbReference>
<reference evidence="2" key="1">
    <citation type="submission" date="2023-06" db="EMBL/GenBank/DDBJ databases">
        <title>Genome-scale phylogeny and comparative genomics of the fungal order Sordariales.</title>
        <authorList>
            <consortium name="Lawrence Berkeley National Laboratory"/>
            <person name="Hensen N."/>
            <person name="Bonometti L."/>
            <person name="Westerberg I."/>
            <person name="Brannstrom I.O."/>
            <person name="Guillou S."/>
            <person name="Cros-Aarteil S."/>
            <person name="Calhoun S."/>
            <person name="Haridas S."/>
            <person name="Kuo A."/>
            <person name="Mondo S."/>
            <person name="Pangilinan J."/>
            <person name="Riley R."/>
            <person name="LaButti K."/>
            <person name="Andreopoulos B."/>
            <person name="Lipzen A."/>
            <person name="Chen C."/>
            <person name="Yanf M."/>
            <person name="Daum C."/>
            <person name="Ng V."/>
            <person name="Clum A."/>
            <person name="Steindorff A."/>
            <person name="Ohm R."/>
            <person name="Martin F."/>
            <person name="Silar P."/>
            <person name="Natvig D."/>
            <person name="Lalanne C."/>
            <person name="Gautier V."/>
            <person name="Ament-velasquez S.L."/>
            <person name="Kruys A."/>
            <person name="Hutchinson M.I."/>
            <person name="Powell A.J."/>
            <person name="Barry K."/>
            <person name="Miller A.N."/>
            <person name="Grigoriev I.V."/>
            <person name="Debuchy R."/>
            <person name="Gladieux P."/>
            <person name="Thoren M.H."/>
            <person name="Johannesson H."/>
        </authorList>
    </citation>
    <scope>NUCLEOTIDE SEQUENCE</scope>
    <source>
        <strain evidence="2">SMH3187-1</strain>
    </source>
</reference>
<dbReference type="AlphaFoldDB" id="A0AA40KBY4"/>
<dbReference type="Proteomes" id="UP001172155">
    <property type="component" value="Unassembled WGS sequence"/>
</dbReference>